<dbReference type="Proteomes" id="UP000565286">
    <property type="component" value="Unassembled WGS sequence"/>
</dbReference>
<dbReference type="AlphaFoldDB" id="A0A7W6C1U8"/>
<evidence type="ECO:0000313" key="1">
    <source>
        <dbReference type="EMBL" id="MBB3944232.1"/>
    </source>
</evidence>
<protein>
    <submittedName>
        <fullName evidence="1">Uncharacterized protein</fullName>
    </submittedName>
</protein>
<organism evidence="1 2">
    <name type="scientific">Rhizobium skierniewicense</name>
    <dbReference type="NCBI Taxonomy" id="984260"/>
    <lineage>
        <taxon>Bacteria</taxon>
        <taxon>Pseudomonadati</taxon>
        <taxon>Pseudomonadota</taxon>
        <taxon>Alphaproteobacteria</taxon>
        <taxon>Hyphomicrobiales</taxon>
        <taxon>Rhizobiaceae</taxon>
        <taxon>Rhizobium/Agrobacterium group</taxon>
        <taxon>Rhizobium</taxon>
    </lineage>
</organism>
<accession>A0A7W6C1U8</accession>
<sequence length="79" mass="8583">MMENFKQASCLTEYAKRAQVAVLYVLNGALADVSHRDGLSRCSTLFSSYCPDPDFRSKPLASNGRVCRASAGLPKGAPW</sequence>
<name>A0A7W6C1U8_9HYPH</name>
<evidence type="ECO:0000313" key="2">
    <source>
        <dbReference type="Proteomes" id="UP000565286"/>
    </source>
</evidence>
<gene>
    <name evidence="1" type="ORF">GGQ73_000155</name>
</gene>
<reference evidence="1 2" key="1">
    <citation type="submission" date="2020-08" db="EMBL/GenBank/DDBJ databases">
        <title>Genomic Encyclopedia of Type Strains, Phase IV (KMG-IV): sequencing the most valuable type-strain genomes for metagenomic binning, comparative biology and taxonomic classification.</title>
        <authorList>
            <person name="Goeker M."/>
        </authorList>
    </citation>
    <scope>NUCLEOTIDE SEQUENCE [LARGE SCALE GENOMIC DNA]</scope>
    <source>
        <strain evidence="1 2">DSM 26438</strain>
    </source>
</reference>
<keyword evidence="2" id="KW-1185">Reference proteome</keyword>
<proteinExistence type="predicted"/>
<dbReference type="EMBL" id="JACIDV010000001">
    <property type="protein sequence ID" value="MBB3944232.1"/>
    <property type="molecule type" value="Genomic_DNA"/>
</dbReference>
<comment type="caution">
    <text evidence="1">The sequence shown here is derived from an EMBL/GenBank/DDBJ whole genome shotgun (WGS) entry which is preliminary data.</text>
</comment>